<sequence>MENTPPDHRLTLPVTFGDCDPAGIVFYPNFFRWFDRCFHDFMFVRAGGHAALCAQLGSAGIGLMEADAKFRAPVRENQTLELEMRATAWHEKAVRLDYAAYLGDRLALTGHELRGVFVMRDGRMGAGEVAPLRAALGL</sequence>
<dbReference type="EMBL" id="QNTQ01000001">
    <property type="protein sequence ID" value="RBI87520.1"/>
    <property type="molecule type" value="Genomic_DNA"/>
</dbReference>
<name>A0A365UDI6_9RHOB</name>
<organism evidence="1 2">
    <name type="scientific">Rhodosalinus halophilus</name>
    <dbReference type="NCBI Taxonomy" id="2259333"/>
    <lineage>
        <taxon>Bacteria</taxon>
        <taxon>Pseudomonadati</taxon>
        <taxon>Pseudomonadota</taxon>
        <taxon>Alphaproteobacteria</taxon>
        <taxon>Rhodobacterales</taxon>
        <taxon>Paracoccaceae</taxon>
        <taxon>Rhodosalinus</taxon>
    </lineage>
</organism>
<dbReference type="AlphaFoldDB" id="A0A365UDI6"/>
<reference evidence="1 2" key="1">
    <citation type="submission" date="2018-07" db="EMBL/GenBank/DDBJ databases">
        <title>Rhodosalinus sp. strain E84T genomic sequence and assembly.</title>
        <authorList>
            <person name="Liu Z.-W."/>
            <person name="Lu D.-C."/>
        </authorList>
    </citation>
    <scope>NUCLEOTIDE SEQUENCE [LARGE SCALE GENOMIC DNA]</scope>
    <source>
        <strain evidence="1 2">E84</strain>
    </source>
</reference>
<gene>
    <name evidence="1" type="ORF">DRV85_00885</name>
</gene>
<protein>
    <submittedName>
        <fullName evidence="1">Acyl-CoA thioesterase</fullName>
    </submittedName>
</protein>
<dbReference type="Proteomes" id="UP000253370">
    <property type="component" value="Unassembled WGS sequence"/>
</dbReference>
<dbReference type="OrthoDB" id="7204167at2"/>
<dbReference type="Pfam" id="PF13279">
    <property type="entry name" value="4HBT_2"/>
    <property type="match status" value="1"/>
</dbReference>
<dbReference type="CDD" id="cd00586">
    <property type="entry name" value="4HBT"/>
    <property type="match status" value="1"/>
</dbReference>
<dbReference type="RefSeq" id="WP_113287543.1">
    <property type="nucleotide sequence ID" value="NZ_QNTQ01000001.1"/>
</dbReference>
<dbReference type="InterPro" id="IPR029069">
    <property type="entry name" value="HotDog_dom_sf"/>
</dbReference>
<comment type="caution">
    <text evidence="1">The sequence shown here is derived from an EMBL/GenBank/DDBJ whole genome shotgun (WGS) entry which is preliminary data.</text>
</comment>
<dbReference type="Gene3D" id="3.10.129.10">
    <property type="entry name" value="Hotdog Thioesterase"/>
    <property type="match status" value="1"/>
</dbReference>
<accession>A0A365UDI6</accession>
<dbReference type="SUPFAM" id="SSF54637">
    <property type="entry name" value="Thioesterase/thiol ester dehydrase-isomerase"/>
    <property type="match status" value="1"/>
</dbReference>
<keyword evidence="2" id="KW-1185">Reference proteome</keyword>
<proteinExistence type="predicted"/>
<evidence type="ECO:0000313" key="2">
    <source>
        <dbReference type="Proteomes" id="UP000253370"/>
    </source>
</evidence>
<evidence type="ECO:0000313" key="1">
    <source>
        <dbReference type="EMBL" id="RBI87520.1"/>
    </source>
</evidence>